<evidence type="ECO:0000256" key="1">
    <source>
        <dbReference type="PROSITE-ProRule" id="PRU00339"/>
    </source>
</evidence>
<sequence>MKTMTTILVTTFCVFISFSSHAQNDCNVTLSLFAENVKTKNYSEATPQLTYLRENCATLNYAIYAHGEKVLKDKLKQATDKQSVALELIQLYTDRIKLFPEKTKKGMFLPKIGALMINYKIGTIEEQYNVFDEAFETDKANFKHPRYLYHYFELYYTMYTSGNHGISLEDLIEKYETINEKFAAEKQRLSKIKSEAAYKNSIGIDTFSKKMTLLVETEMTCEILLPMYREKFKANKNNAAWMRKAASKLDAKDCKDDTLFIELVEAIDALEPNVKSKFLLYKIHTRKGNTVKAKSYLEQYLALETDGTKKGNILSNLGSEAAKKGQKSKARNYYLDALKVDPSSGRTYLNIARLYGSSANECGTDEFSKRAIYWKAAEMARKATKVDPSVKSEANELMLFYMQSAPSTTDIFNKGYKGGEKIALKCWVGGHVIVPKL</sequence>
<name>A0ABR7QF39_9FLAO</name>
<evidence type="ECO:0008006" key="6">
    <source>
        <dbReference type="Google" id="ProtNLM"/>
    </source>
</evidence>
<dbReference type="Proteomes" id="UP000619238">
    <property type="component" value="Unassembled WGS sequence"/>
</dbReference>
<protein>
    <recommendedName>
        <fullName evidence="6">Tetratricopeptide repeat protein</fullName>
    </recommendedName>
</protein>
<evidence type="ECO:0000313" key="5">
    <source>
        <dbReference type="Proteomes" id="UP000619238"/>
    </source>
</evidence>
<organism evidence="4 5">
    <name type="scientific">Kordia aestuariivivens</name>
    <dbReference type="NCBI Taxonomy" id="2759037"/>
    <lineage>
        <taxon>Bacteria</taxon>
        <taxon>Pseudomonadati</taxon>
        <taxon>Bacteroidota</taxon>
        <taxon>Flavobacteriia</taxon>
        <taxon>Flavobacteriales</taxon>
        <taxon>Flavobacteriaceae</taxon>
        <taxon>Kordia</taxon>
    </lineage>
</organism>
<keyword evidence="3" id="KW-0732">Signal</keyword>
<keyword evidence="1" id="KW-0802">TPR repeat</keyword>
<comment type="caution">
    <text evidence="4">The sequence shown here is derived from an EMBL/GenBank/DDBJ whole genome shotgun (WGS) entry which is preliminary data.</text>
</comment>
<keyword evidence="2" id="KW-0175">Coiled coil</keyword>
<evidence type="ECO:0000256" key="3">
    <source>
        <dbReference type="SAM" id="SignalP"/>
    </source>
</evidence>
<dbReference type="Gene3D" id="1.25.40.10">
    <property type="entry name" value="Tetratricopeptide repeat domain"/>
    <property type="match status" value="1"/>
</dbReference>
<proteinExistence type="predicted"/>
<feature type="signal peptide" evidence="3">
    <location>
        <begin position="1"/>
        <end position="22"/>
    </location>
</feature>
<keyword evidence="5" id="KW-1185">Reference proteome</keyword>
<gene>
    <name evidence="4" type="ORF">H2O64_21005</name>
</gene>
<dbReference type="SUPFAM" id="SSF48452">
    <property type="entry name" value="TPR-like"/>
    <property type="match status" value="1"/>
</dbReference>
<feature type="chain" id="PRO_5047524123" description="Tetratricopeptide repeat protein" evidence="3">
    <location>
        <begin position="23"/>
        <end position="437"/>
    </location>
</feature>
<reference evidence="4 5" key="1">
    <citation type="submission" date="2020-07" db="EMBL/GenBank/DDBJ databases">
        <title>Description of Kordia aestuariivivens sp. nov., isolated from a tidal flat.</title>
        <authorList>
            <person name="Park S."/>
            <person name="Yoon J.-H."/>
        </authorList>
    </citation>
    <scope>NUCLEOTIDE SEQUENCE [LARGE SCALE GENOMIC DNA]</scope>
    <source>
        <strain evidence="4 5">YSTF-M3</strain>
    </source>
</reference>
<dbReference type="InterPro" id="IPR011990">
    <property type="entry name" value="TPR-like_helical_dom_sf"/>
</dbReference>
<feature type="coiled-coil region" evidence="2">
    <location>
        <begin position="168"/>
        <end position="195"/>
    </location>
</feature>
<evidence type="ECO:0000313" key="4">
    <source>
        <dbReference type="EMBL" id="MBC8757162.1"/>
    </source>
</evidence>
<feature type="repeat" description="TPR" evidence="1">
    <location>
        <begin position="311"/>
        <end position="344"/>
    </location>
</feature>
<dbReference type="InterPro" id="IPR019734">
    <property type="entry name" value="TPR_rpt"/>
</dbReference>
<dbReference type="PROSITE" id="PS50005">
    <property type="entry name" value="TPR"/>
    <property type="match status" value="1"/>
</dbReference>
<dbReference type="EMBL" id="JACGWS010000017">
    <property type="protein sequence ID" value="MBC8757162.1"/>
    <property type="molecule type" value="Genomic_DNA"/>
</dbReference>
<evidence type="ECO:0000256" key="2">
    <source>
        <dbReference type="SAM" id="Coils"/>
    </source>
</evidence>
<accession>A0ABR7QF39</accession>